<reference evidence="2 3" key="1">
    <citation type="journal article" date="2011" name="Stand. Genomic Sci.">
        <title>Complete genome sequence of Thermomonospora curvata type strain (B9).</title>
        <authorList>
            <person name="Chertkov O."/>
            <person name="Sikorski J."/>
            <person name="Nolan M."/>
            <person name="Lapidus A."/>
            <person name="Lucas S."/>
            <person name="Del Rio T.G."/>
            <person name="Tice H."/>
            <person name="Cheng J.F."/>
            <person name="Goodwin L."/>
            <person name="Pitluck S."/>
            <person name="Liolios K."/>
            <person name="Ivanova N."/>
            <person name="Mavromatis K."/>
            <person name="Mikhailova N."/>
            <person name="Ovchinnikova G."/>
            <person name="Pati A."/>
            <person name="Chen A."/>
            <person name="Palaniappan K."/>
            <person name="Djao O.D."/>
            <person name="Land M."/>
            <person name="Hauser L."/>
            <person name="Chang Y.J."/>
            <person name="Jeffries C.D."/>
            <person name="Brettin T."/>
            <person name="Han C."/>
            <person name="Detter J.C."/>
            <person name="Rohde M."/>
            <person name="Goker M."/>
            <person name="Woyke T."/>
            <person name="Bristow J."/>
            <person name="Eisen J.A."/>
            <person name="Markowitz V."/>
            <person name="Hugenholtz P."/>
            <person name="Klenk H.P."/>
            <person name="Kyrpides N.C."/>
        </authorList>
    </citation>
    <scope>NUCLEOTIDE SEQUENCE [LARGE SCALE GENOMIC DNA]</scope>
    <source>
        <strain evidence="3">ATCC 19995 / DSM 43183 / JCM 3096 / KCTC 9072 / NBRC 15933 / NCIMB 10081 / Henssen B9</strain>
    </source>
</reference>
<dbReference type="KEGG" id="tcu:Tcur_0841"/>
<dbReference type="RefSeq" id="WP_012851215.1">
    <property type="nucleotide sequence ID" value="NC_013510.1"/>
</dbReference>
<dbReference type="HOGENOM" id="CLU_1854274_0_0_11"/>
<keyword evidence="1" id="KW-1133">Transmembrane helix</keyword>
<dbReference type="Proteomes" id="UP000001918">
    <property type="component" value="Chromosome"/>
</dbReference>
<feature type="transmembrane region" description="Helical" evidence="1">
    <location>
        <begin position="21"/>
        <end position="42"/>
    </location>
</feature>
<sequence length="138" mass="14276">MTDVNEEQRRDRLDDLMVRLAYGRLALGVTSFLAPAVGARLMGAGGGRDAGRDLVTRIFASREIALGAGYLLSGAKGRAMWARLGLMVDTLDAVAGVKAGVKRDGVRGVPLWAASMFTSVAATAAGLGAAKVVKDLTG</sequence>
<accession>D1A6F6</accession>
<gene>
    <name evidence="2" type="ordered locus">Tcur_0841</name>
</gene>
<dbReference type="AlphaFoldDB" id="D1A6F6"/>
<evidence type="ECO:0000256" key="1">
    <source>
        <dbReference type="SAM" id="Phobius"/>
    </source>
</evidence>
<feature type="transmembrane region" description="Helical" evidence="1">
    <location>
        <begin position="54"/>
        <end position="73"/>
    </location>
</feature>
<protein>
    <submittedName>
        <fullName evidence="2">Uncharacterized protein</fullName>
    </submittedName>
</protein>
<dbReference type="EMBL" id="CP001738">
    <property type="protein sequence ID" value="ACY96431.1"/>
    <property type="molecule type" value="Genomic_DNA"/>
</dbReference>
<keyword evidence="1" id="KW-0812">Transmembrane</keyword>
<organism evidence="2 3">
    <name type="scientific">Thermomonospora curvata (strain ATCC 19995 / DSM 43183 / JCM 3096 / KCTC 9072 / NBRC 15933 / NCIMB 10081 / Henssen B9)</name>
    <dbReference type="NCBI Taxonomy" id="471852"/>
    <lineage>
        <taxon>Bacteria</taxon>
        <taxon>Bacillati</taxon>
        <taxon>Actinomycetota</taxon>
        <taxon>Actinomycetes</taxon>
        <taxon>Streptosporangiales</taxon>
        <taxon>Thermomonosporaceae</taxon>
        <taxon>Thermomonospora</taxon>
    </lineage>
</organism>
<dbReference type="STRING" id="471852.Tcur_0841"/>
<keyword evidence="1" id="KW-0472">Membrane</keyword>
<keyword evidence="3" id="KW-1185">Reference proteome</keyword>
<name>D1A6F6_THECD</name>
<proteinExistence type="predicted"/>
<evidence type="ECO:0000313" key="2">
    <source>
        <dbReference type="EMBL" id="ACY96431.1"/>
    </source>
</evidence>
<evidence type="ECO:0000313" key="3">
    <source>
        <dbReference type="Proteomes" id="UP000001918"/>
    </source>
</evidence>
<dbReference type="eggNOG" id="ENOG5033CG7">
    <property type="taxonomic scope" value="Bacteria"/>
</dbReference>